<proteinExistence type="predicted"/>
<sequence>MCSRVEIERGRLDDVGGPLVLSSMPFQDQELQDDNWPRNNLHQCSDIDWEIINDLRIESSSNIGLTTLLNPESLRRAYGKGDAFRIALSSFNDFCNVSVLLRNSEQKENWISTKINVEAGAVQVASIAFVVLWPCCKA</sequence>
<protein>
    <submittedName>
        <fullName evidence="1">Uncharacterized protein</fullName>
    </submittedName>
</protein>
<comment type="caution">
    <text evidence="1">The sequence shown here is derived from an EMBL/GenBank/DDBJ whole genome shotgun (WGS) entry which is preliminary data.</text>
</comment>
<dbReference type="Proteomes" id="UP001060215">
    <property type="component" value="Chromosome 8"/>
</dbReference>
<gene>
    <name evidence="1" type="ORF">LOK49_LG09G01018</name>
</gene>
<evidence type="ECO:0000313" key="2">
    <source>
        <dbReference type="Proteomes" id="UP001060215"/>
    </source>
</evidence>
<reference evidence="1 2" key="1">
    <citation type="journal article" date="2022" name="Plant J.">
        <title>Chromosome-level genome of Camellia lanceoleosa provides a valuable resource for understanding genome evolution and self-incompatibility.</title>
        <authorList>
            <person name="Gong W."/>
            <person name="Xiao S."/>
            <person name="Wang L."/>
            <person name="Liao Z."/>
            <person name="Chang Y."/>
            <person name="Mo W."/>
            <person name="Hu G."/>
            <person name="Li W."/>
            <person name="Zhao G."/>
            <person name="Zhu H."/>
            <person name="Hu X."/>
            <person name="Ji K."/>
            <person name="Xiang X."/>
            <person name="Song Q."/>
            <person name="Yuan D."/>
            <person name="Jin S."/>
            <person name="Zhang L."/>
        </authorList>
    </citation>
    <scope>NUCLEOTIDE SEQUENCE [LARGE SCALE GENOMIC DNA]</scope>
    <source>
        <strain evidence="1">SQ_2022a</strain>
    </source>
</reference>
<keyword evidence="2" id="KW-1185">Reference proteome</keyword>
<evidence type="ECO:0000313" key="1">
    <source>
        <dbReference type="EMBL" id="KAI7999752.1"/>
    </source>
</evidence>
<name>A0ACC0GH16_9ERIC</name>
<accession>A0ACC0GH16</accession>
<dbReference type="EMBL" id="CM045765">
    <property type="protein sequence ID" value="KAI7999752.1"/>
    <property type="molecule type" value="Genomic_DNA"/>
</dbReference>
<organism evidence="1 2">
    <name type="scientific">Camellia lanceoleosa</name>
    <dbReference type="NCBI Taxonomy" id="1840588"/>
    <lineage>
        <taxon>Eukaryota</taxon>
        <taxon>Viridiplantae</taxon>
        <taxon>Streptophyta</taxon>
        <taxon>Embryophyta</taxon>
        <taxon>Tracheophyta</taxon>
        <taxon>Spermatophyta</taxon>
        <taxon>Magnoliopsida</taxon>
        <taxon>eudicotyledons</taxon>
        <taxon>Gunneridae</taxon>
        <taxon>Pentapetalae</taxon>
        <taxon>asterids</taxon>
        <taxon>Ericales</taxon>
        <taxon>Theaceae</taxon>
        <taxon>Camellia</taxon>
    </lineage>
</organism>